<protein>
    <submittedName>
        <fullName evidence="2">EthD domain-containing protein</fullName>
    </submittedName>
</protein>
<evidence type="ECO:0000313" key="2">
    <source>
        <dbReference type="EMBL" id="MCI3270711.1"/>
    </source>
</evidence>
<feature type="domain" description="EthD" evidence="1">
    <location>
        <begin position="11"/>
        <end position="102"/>
    </location>
</feature>
<gene>
    <name evidence="2" type="ORF">MQP27_06240</name>
</gene>
<dbReference type="SUPFAM" id="SSF54909">
    <property type="entry name" value="Dimeric alpha+beta barrel"/>
    <property type="match status" value="2"/>
</dbReference>
<evidence type="ECO:0000259" key="1">
    <source>
        <dbReference type="Pfam" id="PF07110"/>
    </source>
</evidence>
<dbReference type="InterPro" id="IPR011008">
    <property type="entry name" value="Dimeric_a/b-barrel"/>
</dbReference>
<dbReference type="Pfam" id="PF07110">
    <property type="entry name" value="EthD"/>
    <property type="match status" value="2"/>
</dbReference>
<reference evidence="2" key="1">
    <citation type="submission" date="2022-03" db="EMBL/GenBank/DDBJ databases">
        <title>Streptomyces 7R015 and 7R016 isolated from Barleria lupulina in Thailand.</title>
        <authorList>
            <person name="Kanchanasin P."/>
            <person name="Phongsopitanun W."/>
            <person name="Tanasupawat S."/>
        </authorList>
    </citation>
    <scope>NUCLEOTIDE SEQUENCE</scope>
    <source>
        <strain evidence="2">7R015</strain>
    </source>
</reference>
<name>A0ABS9Y0F8_9ACTN</name>
<evidence type="ECO:0000313" key="3">
    <source>
        <dbReference type="Proteomes" id="UP001165269"/>
    </source>
</evidence>
<organism evidence="2 3">
    <name type="scientific">Streptomyces cylindrosporus</name>
    <dbReference type="NCBI Taxonomy" id="2927583"/>
    <lineage>
        <taxon>Bacteria</taxon>
        <taxon>Bacillati</taxon>
        <taxon>Actinomycetota</taxon>
        <taxon>Actinomycetes</taxon>
        <taxon>Kitasatosporales</taxon>
        <taxon>Streptomycetaceae</taxon>
        <taxon>Streptomyces</taxon>
    </lineage>
</organism>
<dbReference type="Proteomes" id="UP001165269">
    <property type="component" value="Unassembled WGS sequence"/>
</dbReference>
<dbReference type="RefSeq" id="WP_242762050.1">
    <property type="nucleotide sequence ID" value="NZ_JALDAY010000002.1"/>
</dbReference>
<dbReference type="Gene3D" id="3.30.70.100">
    <property type="match status" value="2"/>
</dbReference>
<accession>A0ABS9Y0F8</accession>
<feature type="domain" description="EthD" evidence="1">
    <location>
        <begin position="141"/>
        <end position="222"/>
    </location>
</feature>
<keyword evidence="3" id="KW-1185">Reference proteome</keyword>
<sequence length="249" mass="27814">MLNLIAAIRRKPGMTHQAYLHYLQHVHGSLAAANPLRISRYVQNHVFDSSFGTEEDPAYLTEFGRDSVTELHFEDMEALAVTMSDPYSREVIGPDGANFNDLPSALALLTRPVVLVPPPTSSEDDGPVKVLHFLRMPEGPGPDDFDKRWRAAHEAALAEQESHAKALRGCVQYWQAHGAEKALRHFGGGGEPAYTGITTLYYDSPDEALTHFPSYERALRQHSAENDDCYDPSRSFALYSREVIIFQQS</sequence>
<comment type="caution">
    <text evidence="2">The sequence shown here is derived from an EMBL/GenBank/DDBJ whole genome shotgun (WGS) entry which is preliminary data.</text>
</comment>
<dbReference type="EMBL" id="JALDAY010000002">
    <property type="protein sequence ID" value="MCI3270711.1"/>
    <property type="molecule type" value="Genomic_DNA"/>
</dbReference>
<proteinExistence type="predicted"/>
<dbReference type="InterPro" id="IPR009799">
    <property type="entry name" value="EthD_dom"/>
</dbReference>